<sequence>MAKIKRNLLVSLFSITLLSLLVLVLLFSSPLTLRHHYYHHFFSPSNLAIPFPPLPKIAYFICGTNNDGPRITRLLLAIYHPRNYYLLHLDHRASKEQREQLASSVQSFEAFVAADNVNVIEKANWVNGEGSTPLALVLHGAAILLRCNKDWDWFVNLDASDYPLLPQDDFLHILSFMPRDFNFIEHTSNVSWKEYQRILEIVVDPSLYLMSKGRMFMAMKRRKPPNAYRFFTGSSHVILSRKLVEFSILGWDNLPRTLLLFFSNTKVSHRGYFQTLACNSKEFSNTVVNSNLRFIEWDDHRLKEPRNLNLSDLKNMMWSGAAFAGKFPPNDPVLDIIDLHVLHRSKNMISPGGWCLDELGRGTDSCQQWGDPNILRPGPAAMKFEKLLMRLMVNTTLQSNICNRH</sequence>
<dbReference type="Pfam" id="PF02485">
    <property type="entry name" value="Branch"/>
    <property type="match status" value="1"/>
</dbReference>
<evidence type="ECO:0000256" key="1">
    <source>
        <dbReference type="ARBA" id="ARBA00004606"/>
    </source>
</evidence>
<comment type="subcellular location">
    <subcellularLocation>
        <location evidence="1">Membrane</location>
        <topology evidence="1">Single-pass type II membrane protein</topology>
    </subcellularLocation>
</comment>
<dbReference type="AlphaFoldDB" id="A0A5J5BCH0"/>
<organism evidence="6 7">
    <name type="scientific">Nyssa sinensis</name>
    <dbReference type="NCBI Taxonomy" id="561372"/>
    <lineage>
        <taxon>Eukaryota</taxon>
        <taxon>Viridiplantae</taxon>
        <taxon>Streptophyta</taxon>
        <taxon>Embryophyta</taxon>
        <taxon>Tracheophyta</taxon>
        <taxon>Spermatophyta</taxon>
        <taxon>Magnoliopsida</taxon>
        <taxon>eudicotyledons</taxon>
        <taxon>Gunneridae</taxon>
        <taxon>Pentapetalae</taxon>
        <taxon>asterids</taxon>
        <taxon>Cornales</taxon>
        <taxon>Nyssaceae</taxon>
        <taxon>Nyssa</taxon>
    </lineage>
</organism>
<proteinExistence type="predicted"/>
<keyword evidence="7" id="KW-1185">Reference proteome</keyword>
<dbReference type="OrthoDB" id="2019572at2759"/>
<dbReference type="PANTHER" id="PTHR45719:SF31">
    <property type="entry name" value="BETA-GLUCURONOSYLTRANSFERASE GLCAT14A-LIKE ISOFORM X1"/>
    <property type="match status" value="1"/>
</dbReference>
<dbReference type="EMBL" id="CM018037">
    <property type="protein sequence ID" value="KAA8539417.1"/>
    <property type="molecule type" value="Genomic_DNA"/>
</dbReference>
<dbReference type="GO" id="GO:0015020">
    <property type="term" value="F:glucuronosyltransferase activity"/>
    <property type="evidence" value="ECO:0007669"/>
    <property type="project" value="InterPro"/>
</dbReference>
<keyword evidence="5" id="KW-0325">Glycoprotein</keyword>
<dbReference type="InterPro" id="IPR003406">
    <property type="entry name" value="Glyco_trans_14"/>
</dbReference>
<keyword evidence="3" id="KW-0808">Transferase</keyword>
<evidence type="ECO:0000256" key="4">
    <source>
        <dbReference type="ARBA" id="ARBA00023136"/>
    </source>
</evidence>
<name>A0A5J5BCH0_9ASTE</name>
<keyword evidence="4" id="KW-0472">Membrane</keyword>
<evidence type="ECO:0000313" key="6">
    <source>
        <dbReference type="EMBL" id="KAA8539417.1"/>
    </source>
</evidence>
<evidence type="ECO:0000256" key="3">
    <source>
        <dbReference type="ARBA" id="ARBA00022679"/>
    </source>
</evidence>
<gene>
    <name evidence="6" type="ORF">F0562_026109</name>
</gene>
<evidence type="ECO:0000256" key="2">
    <source>
        <dbReference type="ARBA" id="ARBA00022676"/>
    </source>
</evidence>
<keyword evidence="2" id="KW-0328">Glycosyltransferase</keyword>
<protein>
    <submittedName>
        <fullName evidence="6">Uncharacterized protein</fullName>
    </submittedName>
</protein>
<accession>A0A5J5BCH0</accession>
<reference evidence="6 7" key="1">
    <citation type="submission" date="2019-09" db="EMBL/GenBank/DDBJ databases">
        <title>A chromosome-level genome assembly of the Chinese tupelo Nyssa sinensis.</title>
        <authorList>
            <person name="Yang X."/>
            <person name="Kang M."/>
            <person name="Yang Y."/>
            <person name="Xiong H."/>
            <person name="Wang M."/>
            <person name="Zhang Z."/>
            <person name="Wang Z."/>
            <person name="Wu H."/>
            <person name="Ma T."/>
            <person name="Liu J."/>
            <person name="Xi Z."/>
        </authorList>
    </citation>
    <scope>NUCLEOTIDE SEQUENCE [LARGE SCALE GENOMIC DNA]</scope>
    <source>
        <strain evidence="6">J267</strain>
        <tissue evidence="6">Leaf</tissue>
    </source>
</reference>
<dbReference type="PANTHER" id="PTHR45719">
    <property type="entry name" value="GLYCOSYLTRANSFERASE"/>
    <property type="match status" value="1"/>
</dbReference>
<evidence type="ECO:0000313" key="7">
    <source>
        <dbReference type="Proteomes" id="UP000325577"/>
    </source>
</evidence>
<dbReference type="InterPro" id="IPR044610">
    <property type="entry name" value="GLCAT14A/B/C"/>
</dbReference>
<dbReference type="Proteomes" id="UP000325577">
    <property type="component" value="Linkage Group LG14"/>
</dbReference>
<evidence type="ECO:0000256" key="5">
    <source>
        <dbReference type="ARBA" id="ARBA00023180"/>
    </source>
</evidence>
<dbReference type="GO" id="GO:0016020">
    <property type="term" value="C:membrane"/>
    <property type="evidence" value="ECO:0007669"/>
    <property type="project" value="UniProtKB-SubCell"/>
</dbReference>